<gene>
    <name evidence="2" type="primary">fimA_1</name>
    <name evidence="2" type="ORF">CUZ56_00913</name>
</gene>
<reference evidence="2 3" key="1">
    <citation type="submission" date="2018-01" db="EMBL/GenBank/DDBJ databases">
        <title>Saezia sanguinis gen. nov., sp. nov., in the order Burkholderiales isolated from human blood.</title>
        <authorList>
            <person name="Medina-Pascual M.J."/>
            <person name="Valdezate S."/>
            <person name="Monzon S."/>
            <person name="Cuesta I."/>
            <person name="Carrasco G."/>
            <person name="Villalon P."/>
            <person name="Saez-Nieto J.A."/>
        </authorList>
    </citation>
    <scope>NUCLEOTIDE SEQUENCE [LARGE SCALE GENOMIC DNA]</scope>
    <source>
        <strain evidence="2 3">CNM695-12</strain>
    </source>
</reference>
<keyword evidence="1" id="KW-0472">Membrane</keyword>
<organism evidence="2 3">
    <name type="scientific">Saezia sanguinis</name>
    <dbReference type="NCBI Taxonomy" id="1965230"/>
    <lineage>
        <taxon>Bacteria</taxon>
        <taxon>Pseudomonadati</taxon>
        <taxon>Pseudomonadota</taxon>
        <taxon>Betaproteobacteria</taxon>
        <taxon>Burkholderiales</taxon>
        <taxon>Saeziaceae</taxon>
        <taxon>Saezia</taxon>
    </lineage>
</organism>
<dbReference type="Gene3D" id="3.30.700.10">
    <property type="entry name" value="Glycoprotein, Type 4 Pilin"/>
    <property type="match status" value="1"/>
</dbReference>
<keyword evidence="1" id="KW-1133">Transmembrane helix</keyword>
<protein>
    <submittedName>
        <fullName evidence="2">Fimbrial protein</fullName>
    </submittedName>
</protein>
<proteinExistence type="predicted"/>
<evidence type="ECO:0000256" key="1">
    <source>
        <dbReference type="SAM" id="Phobius"/>
    </source>
</evidence>
<dbReference type="GO" id="GO:0043683">
    <property type="term" value="P:type IV pilus assembly"/>
    <property type="evidence" value="ECO:0007669"/>
    <property type="project" value="InterPro"/>
</dbReference>
<dbReference type="InterPro" id="IPR045584">
    <property type="entry name" value="Pilin-like"/>
</dbReference>
<dbReference type="InterPro" id="IPR012902">
    <property type="entry name" value="N_methyl_site"/>
</dbReference>
<keyword evidence="1" id="KW-0812">Transmembrane</keyword>
<dbReference type="SUPFAM" id="SSF54523">
    <property type="entry name" value="Pili subunits"/>
    <property type="match status" value="1"/>
</dbReference>
<dbReference type="Pfam" id="PF16732">
    <property type="entry name" value="ComP_DUS"/>
    <property type="match status" value="1"/>
</dbReference>
<dbReference type="Proteomes" id="UP000286947">
    <property type="component" value="Unassembled WGS sequence"/>
</dbReference>
<dbReference type="EMBL" id="PQSP01000002">
    <property type="protein sequence ID" value="RUS66976.1"/>
    <property type="molecule type" value="Genomic_DNA"/>
</dbReference>
<name>A0A433SE61_9BURK</name>
<evidence type="ECO:0000313" key="2">
    <source>
        <dbReference type="EMBL" id="RUS66976.1"/>
    </source>
</evidence>
<dbReference type="Pfam" id="PF07963">
    <property type="entry name" value="N_methyl"/>
    <property type="match status" value="1"/>
</dbReference>
<keyword evidence="3" id="KW-1185">Reference proteome</keyword>
<dbReference type="PROSITE" id="PS00409">
    <property type="entry name" value="PROKAR_NTER_METHYL"/>
    <property type="match status" value="1"/>
</dbReference>
<accession>A0A433SE61</accession>
<dbReference type="RefSeq" id="WP_126978682.1">
    <property type="nucleotide sequence ID" value="NZ_PQSP01000002.1"/>
</dbReference>
<dbReference type="PANTHER" id="PTHR30093:SF47">
    <property type="entry name" value="TYPE IV PILUS NON-CORE MINOR PILIN PILE"/>
    <property type="match status" value="1"/>
</dbReference>
<dbReference type="OrthoDB" id="8592370at2"/>
<dbReference type="AlphaFoldDB" id="A0A433SE61"/>
<evidence type="ECO:0000313" key="3">
    <source>
        <dbReference type="Proteomes" id="UP000286947"/>
    </source>
</evidence>
<dbReference type="PANTHER" id="PTHR30093">
    <property type="entry name" value="GENERAL SECRETION PATHWAY PROTEIN G"/>
    <property type="match status" value="1"/>
</dbReference>
<dbReference type="InterPro" id="IPR031982">
    <property type="entry name" value="PilE-like"/>
</dbReference>
<dbReference type="NCBIfam" id="TIGR02532">
    <property type="entry name" value="IV_pilin_GFxxxE"/>
    <property type="match status" value="1"/>
</dbReference>
<sequence length="150" mass="16058">MFLRSKFLYAKQRGFTLLELMVVVAIVGIIAVFAYPSYRDSIVKGWRTEGRAALAALQMEQEQYINQTGQYKAFSAGAAASGFTTYSGSNKESSAYLLGARECAGKSLRECVVVFGKPSASKSDPVITELTLDSAGSKSCSGAALSVCWP</sequence>
<feature type="transmembrane region" description="Helical" evidence="1">
    <location>
        <begin position="20"/>
        <end position="38"/>
    </location>
</feature>
<comment type="caution">
    <text evidence="2">The sequence shown here is derived from an EMBL/GenBank/DDBJ whole genome shotgun (WGS) entry which is preliminary data.</text>
</comment>